<feature type="transmembrane region" description="Helical" evidence="1">
    <location>
        <begin position="263"/>
        <end position="286"/>
    </location>
</feature>
<sequence length="397" mass="44287">MSSSTADNVLAQEILDAYARLFVENYCIIASSVLLFADTLFTFTDEVNRIWRRRFTGATLIFVITRWVAVAERIVLVISVILPTVQDKVSVLSFSIYICCVPVLRTDDTLTDISYLMFGVFMVLRVRGVWGGTWAPLLCLSLLTPIRTSIAIYMQTHYTPIAFGAPIYGCGAAYNISNHRYTTLGVISRLSGITIDTAVLLLTWYKTWTIKRESTRLGIHTPYVTLLLRDGEQSPTIILFIQSFGIISVSVARARTDRYAQNFVLWGVWPYFDQVFTVIFLTRFMLNLRGVYLVESDDDRRTDAADSAATLTMRFSSSIVGNMGAPLNSSLFSYGSSTLRAQDSDHSDAEGDAGVDWSLEDETLEASGDPLLAGLGREDGEDVEMLPLDTRTRIRNA</sequence>
<feature type="transmembrane region" description="Helical" evidence="1">
    <location>
        <begin position="55"/>
        <end position="82"/>
    </location>
</feature>
<dbReference type="InterPro" id="IPR045340">
    <property type="entry name" value="DUF6533"/>
</dbReference>
<dbReference type="Pfam" id="PF20151">
    <property type="entry name" value="DUF6533"/>
    <property type="match status" value="1"/>
</dbReference>
<gene>
    <name evidence="3" type="ORF">K466DRAFT_502157</name>
</gene>
<feature type="transmembrane region" description="Helical" evidence="1">
    <location>
        <begin position="186"/>
        <end position="205"/>
    </location>
</feature>
<keyword evidence="1" id="KW-0812">Transmembrane</keyword>
<dbReference type="Proteomes" id="UP000308197">
    <property type="component" value="Unassembled WGS sequence"/>
</dbReference>
<evidence type="ECO:0000313" key="3">
    <source>
        <dbReference type="EMBL" id="TFK81418.1"/>
    </source>
</evidence>
<evidence type="ECO:0000313" key="4">
    <source>
        <dbReference type="Proteomes" id="UP000308197"/>
    </source>
</evidence>
<protein>
    <recommendedName>
        <fullName evidence="2">DUF6533 domain-containing protein</fullName>
    </recommendedName>
</protein>
<name>A0A5C3NYI3_9APHY</name>
<evidence type="ECO:0000259" key="2">
    <source>
        <dbReference type="Pfam" id="PF20151"/>
    </source>
</evidence>
<reference evidence="3 4" key="1">
    <citation type="journal article" date="2019" name="Nat. Ecol. Evol.">
        <title>Megaphylogeny resolves global patterns of mushroom evolution.</title>
        <authorList>
            <person name="Varga T."/>
            <person name="Krizsan K."/>
            <person name="Foldi C."/>
            <person name="Dima B."/>
            <person name="Sanchez-Garcia M."/>
            <person name="Sanchez-Ramirez S."/>
            <person name="Szollosi G.J."/>
            <person name="Szarkandi J.G."/>
            <person name="Papp V."/>
            <person name="Albert L."/>
            <person name="Andreopoulos W."/>
            <person name="Angelini C."/>
            <person name="Antonin V."/>
            <person name="Barry K.W."/>
            <person name="Bougher N.L."/>
            <person name="Buchanan P."/>
            <person name="Buyck B."/>
            <person name="Bense V."/>
            <person name="Catcheside P."/>
            <person name="Chovatia M."/>
            <person name="Cooper J."/>
            <person name="Damon W."/>
            <person name="Desjardin D."/>
            <person name="Finy P."/>
            <person name="Geml J."/>
            <person name="Haridas S."/>
            <person name="Hughes K."/>
            <person name="Justo A."/>
            <person name="Karasinski D."/>
            <person name="Kautmanova I."/>
            <person name="Kiss B."/>
            <person name="Kocsube S."/>
            <person name="Kotiranta H."/>
            <person name="LaButti K.M."/>
            <person name="Lechner B.E."/>
            <person name="Liimatainen K."/>
            <person name="Lipzen A."/>
            <person name="Lukacs Z."/>
            <person name="Mihaltcheva S."/>
            <person name="Morgado L.N."/>
            <person name="Niskanen T."/>
            <person name="Noordeloos M.E."/>
            <person name="Ohm R.A."/>
            <person name="Ortiz-Santana B."/>
            <person name="Ovrebo C."/>
            <person name="Racz N."/>
            <person name="Riley R."/>
            <person name="Savchenko A."/>
            <person name="Shiryaev A."/>
            <person name="Soop K."/>
            <person name="Spirin V."/>
            <person name="Szebenyi C."/>
            <person name="Tomsovsky M."/>
            <person name="Tulloss R.E."/>
            <person name="Uehling J."/>
            <person name="Grigoriev I.V."/>
            <person name="Vagvolgyi C."/>
            <person name="Papp T."/>
            <person name="Martin F.M."/>
            <person name="Miettinen O."/>
            <person name="Hibbett D.S."/>
            <person name="Nagy L.G."/>
        </authorList>
    </citation>
    <scope>NUCLEOTIDE SEQUENCE [LARGE SCALE GENOMIC DNA]</scope>
    <source>
        <strain evidence="3 4">HHB13444</strain>
    </source>
</reference>
<evidence type="ECO:0000256" key="1">
    <source>
        <dbReference type="SAM" id="Phobius"/>
    </source>
</evidence>
<feature type="domain" description="DUF6533" evidence="2">
    <location>
        <begin position="26"/>
        <end position="70"/>
    </location>
</feature>
<accession>A0A5C3NYI3</accession>
<dbReference type="EMBL" id="ML211606">
    <property type="protein sequence ID" value="TFK81418.1"/>
    <property type="molecule type" value="Genomic_DNA"/>
</dbReference>
<dbReference type="AlphaFoldDB" id="A0A5C3NYI3"/>
<keyword evidence="1" id="KW-1133">Transmembrane helix</keyword>
<feature type="transmembrane region" description="Helical" evidence="1">
    <location>
        <begin position="88"/>
        <end position="106"/>
    </location>
</feature>
<keyword evidence="4" id="KW-1185">Reference proteome</keyword>
<feature type="transmembrane region" description="Helical" evidence="1">
    <location>
        <begin position="23"/>
        <end position="43"/>
    </location>
</feature>
<keyword evidence="1" id="KW-0472">Membrane</keyword>
<organism evidence="3 4">
    <name type="scientific">Polyporus arcularius HHB13444</name>
    <dbReference type="NCBI Taxonomy" id="1314778"/>
    <lineage>
        <taxon>Eukaryota</taxon>
        <taxon>Fungi</taxon>
        <taxon>Dikarya</taxon>
        <taxon>Basidiomycota</taxon>
        <taxon>Agaricomycotina</taxon>
        <taxon>Agaricomycetes</taxon>
        <taxon>Polyporales</taxon>
        <taxon>Polyporaceae</taxon>
        <taxon>Polyporus</taxon>
    </lineage>
</organism>
<proteinExistence type="predicted"/>
<dbReference type="InParanoid" id="A0A5C3NYI3"/>
<feature type="transmembrane region" description="Helical" evidence="1">
    <location>
        <begin position="150"/>
        <end position="174"/>
    </location>
</feature>